<dbReference type="Proteomes" id="UP000033115">
    <property type="component" value="Chromosome"/>
</dbReference>
<evidence type="ECO:0000256" key="1">
    <source>
        <dbReference type="SAM" id="Phobius"/>
    </source>
</evidence>
<sequence>MKNIKKLTYAGLLTALAIVIPLTFGFLKIQVGPFSATLAAHVPLFIAMLLGPFAAIMVGVGSALGFLISAPAVVAARAFMHTFVGLAGALLIKKGVSFSKVVLITAPIHAILEAIAVIPFGFTMYKVLVVVGVGSFLHHMVDGIIAFALVKALAKNLRLDLRKSTI</sequence>
<feature type="transmembrane region" description="Helical" evidence="1">
    <location>
        <begin position="128"/>
        <end position="154"/>
    </location>
</feature>
<dbReference type="HOGENOM" id="CLU_118978_0_0_9"/>
<feature type="transmembrane region" description="Helical" evidence="1">
    <location>
        <begin position="74"/>
        <end position="92"/>
    </location>
</feature>
<evidence type="ECO:0000313" key="2">
    <source>
        <dbReference type="EMBL" id="AKA68461.1"/>
    </source>
</evidence>
<gene>
    <name evidence="2" type="ORF">CSCA_1336</name>
</gene>
<evidence type="ECO:0008006" key="4">
    <source>
        <dbReference type="Google" id="ProtNLM"/>
    </source>
</evidence>
<protein>
    <recommendedName>
        <fullName evidence="4">ECF transporter S component</fullName>
    </recommendedName>
</protein>
<organism evidence="2 3">
    <name type="scientific">Clostridium scatologenes</name>
    <dbReference type="NCBI Taxonomy" id="1548"/>
    <lineage>
        <taxon>Bacteria</taxon>
        <taxon>Bacillati</taxon>
        <taxon>Bacillota</taxon>
        <taxon>Clostridia</taxon>
        <taxon>Eubacteriales</taxon>
        <taxon>Clostridiaceae</taxon>
        <taxon>Clostridium</taxon>
    </lineage>
</organism>
<dbReference type="AlphaFoldDB" id="A0A0E3GQF1"/>
<proteinExistence type="predicted"/>
<dbReference type="Gene3D" id="1.10.1760.20">
    <property type="match status" value="1"/>
</dbReference>
<dbReference type="EMBL" id="CP009933">
    <property type="protein sequence ID" value="AKA68461.1"/>
    <property type="molecule type" value="Genomic_DNA"/>
</dbReference>
<reference evidence="2 3" key="1">
    <citation type="journal article" date="2015" name="J. Biotechnol.">
        <title>Complete genome sequence of a malodorant-producing acetogen, Clostridium scatologenes ATCC 25775(T).</title>
        <authorList>
            <person name="Zhu Z."/>
            <person name="Guo T."/>
            <person name="Zheng H."/>
            <person name="Song T."/>
            <person name="Ouyang P."/>
            <person name="Xie J."/>
        </authorList>
    </citation>
    <scope>NUCLEOTIDE SEQUENCE [LARGE SCALE GENOMIC DNA]</scope>
    <source>
        <strain evidence="2 3">ATCC 25775</strain>
    </source>
</reference>
<dbReference type="KEGG" id="csq:CSCA_1336"/>
<feature type="transmembrane region" description="Helical" evidence="1">
    <location>
        <begin position="101"/>
        <end position="122"/>
    </location>
</feature>
<keyword evidence="1" id="KW-1133">Transmembrane helix</keyword>
<keyword evidence="1" id="KW-0812">Transmembrane</keyword>
<keyword evidence="3" id="KW-1185">Reference proteome</keyword>
<keyword evidence="1" id="KW-0472">Membrane</keyword>
<evidence type="ECO:0000313" key="3">
    <source>
        <dbReference type="Proteomes" id="UP000033115"/>
    </source>
</evidence>
<name>A0A0E3GQF1_CLOSL</name>
<feature type="transmembrane region" description="Helical" evidence="1">
    <location>
        <begin position="39"/>
        <end position="68"/>
    </location>
</feature>
<feature type="transmembrane region" description="Helical" evidence="1">
    <location>
        <begin position="6"/>
        <end position="27"/>
    </location>
</feature>
<accession>A0A0E3GQF1</accession>
<dbReference type="RefSeq" id="WP_029161297.1">
    <property type="nucleotide sequence ID" value="NZ_CP009933.1"/>
</dbReference>
<dbReference type="STRING" id="1548.CSCA_1336"/>